<organism evidence="3">
    <name type="scientific">bacterium 19NY04SH03</name>
    <dbReference type="NCBI Taxonomy" id="2920647"/>
    <lineage>
        <taxon>Bacteria</taxon>
    </lineage>
</organism>
<keyword evidence="1" id="KW-0808">Transferase</keyword>
<dbReference type="InterPro" id="IPR006598">
    <property type="entry name" value="CAP10"/>
</dbReference>
<dbReference type="PANTHER" id="PTHR12203:SF35">
    <property type="entry name" value="PROTEIN O-GLUCOSYLTRANSFERASE 1"/>
    <property type="match status" value="1"/>
</dbReference>
<dbReference type="AlphaFoldDB" id="A0AAU6UIR5"/>
<feature type="domain" description="Glycosyl transferase CAP10" evidence="2">
    <location>
        <begin position="80"/>
        <end position="297"/>
    </location>
</feature>
<evidence type="ECO:0000259" key="2">
    <source>
        <dbReference type="SMART" id="SM00672"/>
    </source>
</evidence>
<dbReference type="GO" id="GO:0016740">
    <property type="term" value="F:transferase activity"/>
    <property type="evidence" value="ECO:0007669"/>
    <property type="project" value="UniProtKB-KW"/>
</dbReference>
<proteinExistence type="predicted"/>
<accession>A0AAU6UIR5</accession>
<dbReference type="InterPro" id="IPR051091">
    <property type="entry name" value="O-Glucosyltr/Glycosyltrsf_90"/>
</dbReference>
<dbReference type="EMBL" id="CP095346">
    <property type="protein sequence ID" value="XAG72902.1"/>
    <property type="molecule type" value="Genomic_DNA"/>
</dbReference>
<name>A0AAU6UIR5_UNCXX</name>
<gene>
    <name evidence="3" type="ORF">MRN42_13500</name>
</gene>
<evidence type="ECO:0000313" key="3">
    <source>
        <dbReference type="EMBL" id="XAG72902.1"/>
    </source>
</evidence>
<dbReference type="Pfam" id="PF05686">
    <property type="entry name" value="Glyco_transf_90"/>
    <property type="match status" value="1"/>
</dbReference>
<dbReference type="PANTHER" id="PTHR12203">
    <property type="entry name" value="KDEL LYS-ASP-GLU-LEU CONTAINING - RELATED"/>
    <property type="match status" value="1"/>
</dbReference>
<protein>
    <submittedName>
        <fullName evidence="3">Lipopolysaccharide A protein</fullName>
    </submittedName>
</protein>
<evidence type="ECO:0000256" key="1">
    <source>
        <dbReference type="ARBA" id="ARBA00022679"/>
    </source>
</evidence>
<reference evidence="3" key="1">
    <citation type="submission" date="2022-03" db="EMBL/GenBank/DDBJ databases">
        <title>Sea Food Isolates.</title>
        <authorList>
            <person name="Li c."/>
        </authorList>
    </citation>
    <scope>NUCLEOTIDE SEQUENCE</scope>
    <source>
        <strain evidence="3">19NY04SH03</strain>
    </source>
</reference>
<sequence>MKLAYYIKHVLDMCLPAFVFNKKKAWLEHHLLPQQSQHVEQRVNYYCKLDKPFKLCDGCVKIRGYRRKGYTSYYFDLKEFLYFFPKDFRFRYYFGDETHIEPEPTLFKARPIAGDNQNSVLFKLDKRRHFRFVEDTLTFSEKQSKAVFRGAVTQPHRIRFMQTQYGHPLVDAGQSNQSLENPEWQKPFMSVAEQLTYKFIICLEGNDVASNLKWAMSSNSVVITPKMKFETWFMEGTLEAGKHYIEVKDDYSDLVEKIEYYLQHPQEAEQIVHHAHEYIAPFMDAELEQLVCIKTLERYFELSGQLTTSHS</sequence>
<dbReference type="SMART" id="SM00672">
    <property type="entry name" value="CAP10"/>
    <property type="match status" value="1"/>
</dbReference>